<dbReference type="OMA" id="FFANWLP"/>
<dbReference type="InterPro" id="IPR010573">
    <property type="entry name" value="MFS_Str1/Tri12-like"/>
</dbReference>
<dbReference type="HOGENOM" id="CLU_000960_25_2_1"/>
<gene>
    <name evidence="8" type="ORF">DOTSEDRAFT_35035</name>
</gene>
<dbReference type="PANTHER" id="PTHR23501:SF109">
    <property type="entry name" value="MAJOR FACILITATOR SUPERFAMILY (MFS) PROFILE DOMAIN-CONTAINING PROTEIN-RELATED"/>
    <property type="match status" value="1"/>
</dbReference>
<evidence type="ECO:0000256" key="2">
    <source>
        <dbReference type="ARBA" id="ARBA00022448"/>
    </source>
</evidence>
<protein>
    <recommendedName>
        <fullName evidence="10">Major facilitator superfamily (MFS) profile domain-containing protein</fullName>
    </recommendedName>
</protein>
<dbReference type="GO" id="GO:0022857">
    <property type="term" value="F:transmembrane transporter activity"/>
    <property type="evidence" value="ECO:0007669"/>
    <property type="project" value="InterPro"/>
</dbReference>
<sequence>MTDNEKNGSPSKGSDDHLEDAYRVTTDEPGRGDHRADDDRAEIARGRNADKLGRDYWLSPNFIGSMFATGLAFAGGIGGFGLIAPVLTEINNEIGPSPNINWVSLANIACGAIFFLFVGSLSDILGRRWLTRDITGSSSSDPLALIGSIVGATAKNVNTLIASQVLIGIAVAFQQSFFWVVAEIVPMKFRYLANSYCYMMSIPASPLAARVAYSFQDYYPGGWRNCYYLLIAINGTSMIAWFLFYHPPTFSMLHRKKLARDLLLHFDWAGMFLYTGGLIIFIFGLNWGGVFYPWNSAPVIATVVLGGITLFAFLPAYEIWVSKRGQQPYVPIHLFKNRSEYLNPSDNCSHAGFMSAAINNGLAAGVYYGFSVVFPQVVNILYYGRGQISSYDVGTQAGLAPMAFVFAQVCHGFLEWVTGPKWGMIGSAVVGCALLTACATDLNNRSLTEGLLIPGCFAMGFVESLATTTATFPLRSQEEIGQGGGLTGSMRNFVSAIALAVYNATLSNRLSVTVGKRVTPIATSMGFPEAQIPQLITVLQGTAQASTVPALTNNIMQAVAEPFRLAFADAGSTVFLVSLAFSFPALCLSFLTTNNDKATANYVAGSVHGNKQEKQFNTEIKEERRANSTSHDASAAA</sequence>
<keyword evidence="5 7" id="KW-0472">Membrane</keyword>
<feature type="transmembrane region" description="Helical" evidence="7">
    <location>
        <begin position="266"/>
        <end position="285"/>
    </location>
</feature>
<dbReference type="Gene3D" id="1.20.1250.20">
    <property type="entry name" value="MFS general substrate transporter like domains"/>
    <property type="match status" value="1"/>
</dbReference>
<dbReference type="SUPFAM" id="SSF103473">
    <property type="entry name" value="MFS general substrate transporter"/>
    <property type="match status" value="1"/>
</dbReference>
<dbReference type="eggNOG" id="KOG0254">
    <property type="taxonomic scope" value="Eukaryota"/>
</dbReference>
<feature type="transmembrane region" description="Helical" evidence="7">
    <location>
        <begin position="62"/>
        <end position="88"/>
    </location>
</feature>
<comment type="subcellular location">
    <subcellularLocation>
        <location evidence="1">Membrane</location>
        <topology evidence="1">Multi-pass membrane protein</topology>
    </subcellularLocation>
</comment>
<feature type="transmembrane region" description="Helical" evidence="7">
    <location>
        <begin position="297"/>
        <end position="317"/>
    </location>
</feature>
<evidence type="ECO:0000256" key="5">
    <source>
        <dbReference type="ARBA" id="ARBA00023136"/>
    </source>
</evidence>
<evidence type="ECO:0000256" key="3">
    <source>
        <dbReference type="ARBA" id="ARBA00022692"/>
    </source>
</evidence>
<evidence type="ECO:0000256" key="1">
    <source>
        <dbReference type="ARBA" id="ARBA00004141"/>
    </source>
</evidence>
<dbReference type="PANTHER" id="PTHR23501">
    <property type="entry name" value="MAJOR FACILITATOR SUPERFAMILY"/>
    <property type="match status" value="1"/>
</dbReference>
<keyword evidence="3 7" id="KW-0812">Transmembrane</keyword>
<evidence type="ECO:0000256" key="7">
    <source>
        <dbReference type="SAM" id="Phobius"/>
    </source>
</evidence>
<feature type="compositionally biased region" description="Basic and acidic residues" evidence="6">
    <location>
        <begin position="13"/>
        <end position="42"/>
    </location>
</feature>
<keyword evidence="2" id="KW-0813">Transport</keyword>
<organism evidence="8 9">
    <name type="scientific">Dothistroma septosporum (strain NZE10 / CBS 128990)</name>
    <name type="common">Red band needle blight fungus</name>
    <name type="synonym">Mycosphaerella pini</name>
    <dbReference type="NCBI Taxonomy" id="675120"/>
    <lineage>
        <taxon>Eukaryota</taxon>
        <taxon>Fungi</taxon>
        <taxon>Dikarya</taxon>
        <taxon>Ascomycota</taxon>
        <taxon>Pezizomycotina</taxon>
        <taxon>Dothideomycetes</taxon>
        <taxon>Dothideomycetidae</taxon>
        <taxon>Mycosphaerellales</taxon>
        <taxon>Mycosphaerellaceae</taxon>
        <taxon>Dothistroma</taxon>
    </lineage>
</organism>
<feature type="compositionally biased region" description="Basic and acidic residues" evidence="6">
    <location>
        <begin position="613"/>
        <end position="626"/>
    </location>
</feature>
<evidence type="ECO:0000256" key="4">
    <source>
        <dbReference type="ARBA" id="ARBA00022989"/>
    </source>
</evidence>
<feature type="region of interest" description="Disordered" evidence="6">
    <location>
        <begin position="613"/>
        <end position="637"/>
    </location>
</feature>
<dbReference type="GO" id="GO:0005886">
    <property type="term" value="C:plasma membrane"/>
    <property type="evidence" value="ECO:0007669"/>
    <property type="project" value="TreeGrafter"/>
</dbReference>
<dbReference type="InterPro" id="IPR036259">
    <property type="entry name" value="MFS_trans_sf"/>
</dbReference>
<dbReference type="OrthoDB" id="4161376at2759"/>
<dbReference type="Pfam" id="PF06609">
    <property type="entry name" value="TRI12"/>
    <property type="match status" value="1"/>
</dbReference>
<name>N1PNZ4_DOTSN</name>
<evidence type="ECO:0000256" key="6">
    <source>
        <dbReference type="SAM" id="MobiDB-lite"/>
    </source>
</evidence>
<reference evidence="9" key="1">
    <citation type="journal article" date="2012" name="PLoS Genet.">
        <title>The genomes of the fungal plant pathogens Cladosporium fulvum and Dothistroma septosporum reveal adaptation to different hosts and lifestyles but also signatures of common ancestry.</title>
        <authorList>
            <person name="de Wit P.J.G.M."/>
            <person name="van der Burgt A."/>
            <person name="Oekmen B."/>
            <person name="Stergiopoulos I."/>
            <person name="Abd-Elsalam K.A."/>
            <person name="Aerts A.L."/>
            <person name="Bahkali A.H."/>
            <person name="Beenen H.G."/>
            <person name="Chettri P."/>
            <person name="Cox M.P."/>
            <person name="Datema E."/>
            <person name="de Vries R.P."/>
            <person name="Dhillon B."/>
            <person name="Ganley A.R."/>
            <person name="Griffiths S.A."/>
            <person name="Guo Y."/>
            <person name="Hamelin R.C."/>
            <person name="Henrissat B."/>
            <person name="Kabir M.S."/>
            <person name="Jashni M.K."/>
            <person name="Kema G."/>
            <person name="Klaubauf S."/>
            <person name="Lapidus A."/>
            <person name="Levasseur A."/>
            <person name="Lindquist E."/>
            <person name="Mehrabi R."/>
            <person name="Ohm R.A."/>
            <person name="Owen T.J."/>
            <person name="Salamov A."/>
            <person name="Schwelm A."/>
            <person name="Schijlen E."/>
            <person name="Sun H."/>
            <person name="van den Burg H.A."/>
            <person name="van Ham R.C.H.J."/>
            <person name="Zhang S."/>
            <person name="Goodwin S.B."/>
            <person name="Grigoriev I.V."/>
            <person name="Collemare J."/>
            <person name="Bradshaw R.E."/>
        </authorList>
    </citation>
    <scope>NUCLEOTIDE SEQUENCE [LARGE SCALE GENOMIC DNA]</scope>
    <source>
        <strain evidence="9">NZE10 / CBS 128990</strain>
    </source>
</reference>
<accession>N1PNZ4</accession>
<evidence type="ECO:0008006" key="10">
    <source>
        <dbReference type="Google" id="ProtNLM"/>
    </source>
</evidence>
<keyword evidence="9" id="KW-1185">Reference proteome</keyword>
<feature type="transmembrane region" description="Helical" evidence="7">
    <location>
        <begin position="227"/>
        <end position="245"/>
    </location>
</feature>
<keyword evidence="4 7" id="KW-1133">Transmembrane helix</keyword>
<feature type="region of interest" description="Disordered" evidence="6">
    <location>
        <begin position="1"/>
        <end position="42"/>
    </location>
</feature>
<feature type="compositionally biased region" description="Polar residues" evidence="6">
    <location>
        <begin position="627"/>
        <end position="637"/>
    </location>
</feature>
<feature type="transmembrane region" description="Helical" evidence="7">
    <location>
        <begin position="100"/>
        <end position="121"/>
    </location>
</feature>
<evidence type="ECO:0000313" key="9">
    <source>
        <dbReference type="Proteomes" id="UP000016933"/>
    </source>
</evidence>
<feature type="transmembrane region" description="Helical" evidence="7">
    <location>
        <begin position="165"/>
        <end position="185"/>
    </location>
</feature>
<proteinExistence type="predicted"/>
<feature type="transmembrane region" description="Helical" evidence="7">
    <location>
        <begin position="197"/>
        <end position="215"/>
    </location>
</feature>
<dbReference type="Proteomes" id="UP000016933">
    <property type="component" value="Unassembled WGS sequence"/>
</dbReference>
<dbReference type="EMBL" id="KB446539">
    <property type="protein sequence ID" value="EME44648.1"/>
    <property type="molecule type" value="Genomic_DNA"/>
</dbReference>
<dbReference type="AlphaFoldDB" id="N1PNZ4"/>
<reference evidence="8 9" key="2">
    <citation type="journal article" date="2012" name="PLoS Pathog.">
        <title>Diverse lifestyles and strategies of plant pathogenesis encoded in the genomes of eighteen Dothideomycetes fungi.</title>
        <authorList>
            <person name="Ohm R.A."/>
            <person name="Feau N."/>
            <person name="Henrissat B."/>
            <person name="Schoch C.L."/>
            <person name="Horwitz B.A."/>
            <person name="Barry K.W."/>
            <person name="Condon B.J."/>
            <person name="Copeland A.C."/>
            <person name="Dhillon B."/>
            <person name="Glaser F."/>
            <person name="Hesse C.N."/>
            <person name="Kosti I."/>
            <person name="LaButti K."/>
            <person name="Lindquist E.A."/>
            <person name="Lucas S."/>
            <person name="Salamov A.A."/>
            <person name="Bradshaw R.E."/>
            <person name="Ciuffetti L."/>
            <person name="Hamelin R.C."/>
            <person name="Kema G.H.J."/>
            <person name="Lawrence C."/>
            <person name="Scott J.A."/>
            <person name="Spatafora J.W."/>
            <person name="Turgeon B.G."/>
            <person name="de Wit P.J.G.M."/>
            <person name="Zhong S."/>
            <person name="Goodwin S.B."/>
            <person name="Grigoriev I.V."/>
        </authorList>
    </citation>
    <scope>NUCLEOTIDE SEQUENCE [LARGE SCALE GENOMIC DNA]</scope>
    <source>
        <strain evidence="9">NZE10 / CBS 128990</strain>
    </source>
</reference>
<feature type="transmembrane region" description="Helical" evidence="7">
    <location>
        <begin position="573"/>
        <end position="591"/>
    </location>
</feature>
<evidence type="ECO:0000313" key="8">
    <source>
        <dbReference type="EMBL" id="EME44648.1"/>
    </source>
</evidence>